<gene>
    <name evidence="1" type="ORF">GZH47_23405</name>
</gene>
<dbReference type="Pfam" id="PF05721">
    <property type="entry name" value="PhyH"/>
    <property type="match status" value="1"/>
</dbReference>
<evidence type="ECO:0000313" key="2">
    <source>
        <dbReference type="Proteomes" id="UP000479114"/>
    </source>
</evidence>
<dbReference type="SUPFAM" id="SSF51197">
    <property type="entry name" value="Clavaminate synthase-like"/>
    <property type="match status" value="1"/>
</dbReference>
<accession>A0A6C0PA55</accession>
<keyword evidence="1" id="KW-0223">Dioxygenase</keyword>
<dbReference type="AlphaFoldDB" id="A0A6C0PA55"/>
<dbReference type="PANTHER" id="PTHR20883:SF49">
    <property type="entry name" value="PHYTANOYL-COA DIOXYGENASE"/>
    <property type="match status" value="1"/>
</dbReference>
<keyword evidence="2" id="KW-1185">Reference proteome</keyword>
<dbReference type="Proteomes" id="UP000479114">
    <property type="component" value="Chromosome"/>
</dbReference>
<organism evidence="1 2">
    <name type="scientific">Paenibacillus rhizovicinus</name>
    <dbReference type="NCBI Taxonomy" id="2704463"/>
    <lineage>
        <taxon>Bacteria</taxon>
        <taxon>Bacillati</taxon>
        <taxon>Bacillota</taxon>
        <taxon>Bacilli</taxon>
        <taxon>Bacillales</taxon>
        <taxon>Paenibacillaceae</taxon>
        <taxon>Paenibacillus</taxon>
    </lineage>
</organism>
<dbReference type="Gene3D" id="2.60.120.620">
    <property type="entry name" value="q2cbj1_9rhob like domain"/>
    <property type="match status" value="1"/>
</dbReference>
<dbReference type="EMBL" id="CP048286">
    <property type="protein sequence ID" value="QHW35241.1"/>
    <property type="molecule type" value="Genomic_DNA"/>
</dbReference>
<protein>
    <submittedName>
        <fullName evidence="1">Phytanoyl-CoA dioxygenase family protein</fullName>
    </submittedName>
</protein>
<dbReference type="GO" id="GO:0016706">
    <property type="term" value="F:2-oxoglutarate-dependent dioxygenase activity"/>
    <property type="evidence" value="ECO:0007669"/>
    <property type="project" value="UniProtKB-ARBA"/>
</dbReference>
<evidence type="ECO:0000313" key="1">
    <source>
        <dbReference type="EMBL" id="QHW35241.1"/>
    </source>
</evidence>
<proteinExistence type="predicted"/>
<sequence length="276" mass="30194">MQLPDLQTSYSLSGEQIAHYRENGHTIVRGVAAKEEIVPYREVIRQCVLADAKPMEPLEKRSTYGKAFIQVANLWERSEAARKFAFARRFAKIAADLMGVDGVRMYHDQALFKEPGGGHTPWHQDQVLWPIDTGKTITMWMPIVDIPAEMGSMTFASGSHKLGYAVDLLISDESHRTLKELIAAKGFPAVTYGAMAAGDATFHDGWTMHNAPANPTGDAREVMTVIYVADGARVAEEIRTRSQALDLAGCIPGAGPGDLIQSPLNPLLYSRSSPGQ</sequence>
<name>A0A6C0PA55_9BACL</name>
<dbReference type="PANTHER" id="PTHR20883">
    <property type="entry name" value="PHYTANOYL-COA DIOXYGENASE DOMAIN CONTAINING 1"/>
    <property type="match status" value="1"/>
</dbReference>
<keyword evidence="1" id="KW-0560">Oxidoreductase</keyword>
<dbReference type="GO" id="GO:0005506">
    <property type="term" value="F:iron ion binding"/>
    <property type="evidence" value="ECO:0007669"/>
    <property type="project" value="UniProtKB-ARBA"/>
</dbReference>
<reference evidence="1 2" key="1">
    <citation type="submission" date="2020-02" db="EMBL/GenBank/DDBJ databases">
        <title>Paenibacillus sp. nov., isolated from rhizosphere soil of tomato.</title>
        <authorList>
            <person name="Weon H.-Y."/>
            <person name="Lee S.A."/>
        </authorList>
    </citation>
    <scope>NUCLEOTIDE SEQUENCE [LARGE SCALE GENOMIC DNA]</scope>
    <source>
        <strain evidence="1 2">14171R-81</strain>
    </source>
</reference>
<dbReference type="KEGG" id="prz:GZH47_23405"/>
<dbReference type="InterPro" id="IPR008775">
    <property type="entry name" value="Phytyl_CoA_dOase-like"/>
</dbReference>